<keyword evidence="2" id="KW-0605">Phycobilisome</keyword>
<sequence length="226" mass="24004">MPPSTPPDPRQVQFLVDAVQAAQTADDLTDAVEDLSACAHPLAIPCLIQVLGFNNPGAAVAAVDGLVAIGATAVPAILANLDDDNYGARAWSVRALAGIGDLRGLPLLERALAQDIGPSVRRAAARGMGGLQPQGFTAQQRQALAERVLPQLKAACEDEEWIVRYAVAVGLEGMEHWWQPPAAQRQRLLDTLQPLADPQREAAPVVWLRARLALDRLASTPSVARA</sequence>
<comment type="caution">
    <text evidence="3">The sequence shown here is derived from an EMBL/GenBank/DDBJ whole genome shotgun (WGS) entry which is preliminary data.</text>
</comment>
<accession>A0A0G2HIR0</accession>
<reference evidence="3 4" key="1">
    <citation type="submission" date="2015-01" db="EMBL/GenBank/DDBJ databases">
        <title>Lifestyle Evolution in Cyanobacterial Symbionts of Sponges.</title>
        <authorList>
            <person name="Burgsdorf I."/>
            <person name="Slaby B.M."/>
            <person name="Handley K.M."/>
            <person name="Haber M."/>
            <person name="Blom J."/>
            <person name="Marshall C.W."/>
            <person name="Gilbert J.A."/>
            <person name="Hentschel U."/>
            <person name="Steindler L."/>
        </authorList>
    </citation>
    <scope>NUCLEOTIDE SEQUENCE [LARGE SCALE GENOMIC DNA]</scope>
    <source>
        <strain evidence="3">SP3</strain>
    </source>
</reference>
<dbReference type="InterPro" id="IPR011989">
    <property type="entry name" value="ARM-like"/>
</dbReference>
<gene>
    <name evidence="3" type="ORF">TE42_10630</name>
</gene>
<dbReference type="InterPro" id="IPR016024">
    <property type="entry name" value="ARM-type_fold"/>
</dbReference>
<evidence type="ECO:0000313" key="4">
    <source>
        <dbReference type="Proteomes" id="UP000035067"/>
    </source>
</evidence>
<proteinExistence type="predicted"/>
<protein>
    <recommendedName>
        <fullName evidence="5">Phycocyanin alpha phycocyanobilin lyase</fullName>
    </recommendedName>
</protein>
<keyword evidence="1" id="KW-0042">Antenna complex</keyword>
<dbReference type="SUPFAM" id="SSF48371">
    <property type="entry name" value="ARM repeat"/>
    <property type="match status" value="1"/>
</dbReference>
<dbReference type="EMBL" id="JXQG01000112">
    <property type="protein sequence ID" value="KKZ10196.1"/>
    <property type="molecule type" value="Genomic_DNA"/>
</dbReference>
<evidence type="ECO:0000313" key="3">
    <source>
        <dbReference type="EMBL" id="KKZ10196.1"/>
    </source>
</evidence>
<evidence type="ECO:0000256" key="2">
    <source>
        <dbReference type="ARBA" id="ARBA00022738"/>
    </source>
</evidence>
<name>A0A0G2HIR0_9SYNE</name>
<evidence type="ECO:0000256" key="1">
    <source>
        <dbReference type="ARBA" id="ARBA00022549"/>
    </source>
</evidence>
<organism evidence="3 4">
    <name type="scientific">Candidatus Synechococcus spongiarum SP3</name>
    <dbReference type="NCBI Taxonomy" id="1604020"/>
    <lineage>
        <taxon>Bacteria</taxon>
        <taxon>Bacillati</taxon>
        <taxon>Cyanobacteriota</taxon>
        <taxon>Cyanophyceae</taxon>
        <taxon>Synechococcales</taxon>
        <taxon>Synechococcaceae</taxon>
        <taxon>Synechococcus</taxon>
    </lineage>
</organism>
<dbReference type="PATRIC" id="fig|1604020.3.peg.1488"/>
<dbReference type="Pfam" id="PF13646">
    <property type="entry name" value="HEAT_2"/>
    <property type="match status" value="1"/>
</dbReference>
<dbReference type="Gene3D" id="1.25.10.10">
    <property type="entry name" value="Leucine-rich Repeat Variant"/>
    <property type="match status" value="1"/>
</dbReference>
<dbReference type="GO" id="GO:0030089">
    <property type="term" value="C:phycobilisome"/>
    <property type="evidence" value="ECO:0007669"/>
    <property type="project" value="UniProtKB-KW"/>
</dbReference>
<dbReference type="AlphaFoldDB" id="A0A0G2HIR0"/>
<dbReference type="Proteomes" id="UP000035067">
    <property type="component" value="Unassembled WGS sequence"/>
</dbReference>
<evidence type="ECO:0008006" key="5">
    <source>
        <dbReference type="Google" id="ProtNLM"/>
    </source>
</evidence>